<evidence type="ECO:0000313" key="2">
    <source>
        <dbReference type="Proteomes" id="UP000765509"/>
    </source>
</evidence>
<dbReference type="EMBL" id="AVOT02030796">
    <property type="protein sequence ID" value="MBW0524105.1"/>
    <property type="molecule type" value="Genomic_DNA"/>
</dbReference>
<accession>A0A9Q3ES03</accession>
<proteinExistence type="predicted"/>
<organism evidence="1 2">
    <name type="scientific">Austropuccinia psidii MF-1</name>
    <dbReference type="NCBI Taxonomy" id="1389203"/>
    <lineage>
        <taxon>Eukaryota</taxon>
        <taxon>Fungi</taxon>
        <taxon>Dikarya</taxon>
        <taxon>Basidiomycota</taxon>
        <taxon>Pucciniomycotina</taxon>
        <taxon>Pucciniomycetes</taxon>
        <taxon>Pucciniales</taxon>
        <taxon>Sphaerophragmiaceae</taxon>
        <taxon>Austropuccinia</taxon>
    </lineage>
</organism>
<protein>
    <submittedName>
        <fullName evidence="1">Uncharacterized protein</fullName>
    </submittedName>
</protein>
<comment type="caution">
    <text evidence="1">The sequence shown here is derived from an EMBL/GenBank/DDBJ whole genome shotgun (WGS) entry which is preliminary data.</text>
</comment>
<dbReference type="OrthoDB" id="2518395at2759"/>
<gene>
    <name evidence="1" type="ORF">O181_063820</name>
</gene>
<sequence>MPERFWQFAYSSAAFLHNRLLNSRCLNSLPHQELFGTAPSIATLYPFGADAIVHVPSINQQHKLVPRGIEYKLLKPLMLGGWLLWEPSTNKMVQLARIIFPQFQPTANLSGHISKGSLGHVVNTMPLGEVPTERLFAAENRAVGCLLLVKDVSIPEHLSRALSGPHHEKWREACLAKLDQMATRDVWEAV</sequence>
<evidence type="ECO:0000313" key="1">
    <source>
        <dbReference type="EMBL" id="MBW0524105.1"/>
    </source>
</evidence>
<name>A0A9Q3ES03_9BASI</name>
<dbReference type="AlphaFoldDB" id="A0A9Q3ES03"/>
<keyword evidence="2" id="KW-1185">Reference proteome</keyword>
<reference evidence="1" key="1">
    <citation type="submission" date="2021-03" db="EMBL/GenBank/DDBJ databases">
        <title>Draft genome sequence of rust myrtle Austropuccinia psidii MF-1, a brazilian biotype.</title>
        <authorList>
            <person name="Quecine M.C."/>
            <person name="Pachon D.M.R."/>
            <person name="Bonatelli M.L."/>
            <person name="Correr F.H."/>
            <person name="Franceschini L.M."/>
            <person name="Leite T.F."/>
            <person name="Margarido G.R.A."/>
            <person name="Almeida C.A."/>
            <person name="Ferrarezi J.A."/>
            <person name="Labate C.A."/>
        </authorList>
    </citation>
    <scope>NUCLEOTIDE SEQUENCE</scope>
    <source>
        <strain evidence="1">MF-1</strain>
    </source>
</reference>
<dbReference type="Proteomes" id="UP000765509">
    <property type="component" value="Unassembled WGS sequence"/>
</dbReference>